<organism evidence="7">
    <name type="scientific">Magallana gigas</name>
    <name type="common">Pacific oyster</name>
    <name type="synonym">Crassostrea gigas</name>
    <dbReference type="NCBI Taxonomy" id="29159"/>
    <lineage>
        <taxon>Eukaryota</taxon>
        <taxon>Metazoa</taxon>
        <taxon>Spiralia</taxon>
        <taxon>Lophotrochozoa</taxon>
        <taxon>Mollusca</taxon>
        <taxon>Bivalvia</taxon>
        <taxon>Autobranchia</taxon>
        <taxon>Pteriomorphia</taxon>
        <taxon>Ostreida</taxon>
        <taxon>Ostreoidea</taxon>
        <taxon>Ostreidae</taxon>
        <taxon>Magallana</taxon>
    </lineage>
</organism>
<feature type="transmembrane region" description="Helical" evidence="6">
    <location>
        <begin position="45"/>
        <end position="70"/>
    </location>
</feature>
<dbReference type="EMBL" id="JH823238">
    <property type="protein sequence ID" value="EKC26891.1"/>
    <property type="molecule type" value="Genomic_DNA"/>
</dbReference>
<dbReference type="GO" id="GO:0015175">
    <property type="term" value="F:neutral L-amino acid transmembrane transporter activity"/>
    <property type="evidence" value="ECO:0007669"/>
    <property type="project" value="TreeGrafter"/>
</dbReference>
<dbReference type="InParanoid" id="K1QZG1"/>
<dbReference type="SUPFAM" id="SSF118215">
    <property type="entry name" value="Proton glutamate symport protein"/>
    <property type="match status" value="2"/>
</dbReference>
<dbReference type="PRINTS" id="PR00173">
    <property type="entry name" value="EDTRNSPORT"/>
</dbReference>
<keyword evidence="3 6" id="KW-0812">Transmembrane</keyword>
<sequence length="191" mass="20520">MPLLGLVGLPGEIYMRLLKMTILPLIVSSIITGTASMNARTNGRLGAVSFCYILVTAAVGAVIAIILFFLMQPDGMTIDTSIVVVIGLLATAGSLATPPVPSASVVSILVVLSSIDIQVHNVGLLMALEWYNDRIRCTSNTLTIILGAVMVERLCKTSLNSDQELDSYKNTQEKPLYDSEIRVLVNKSSEH</sequence>
<feature type="transmembrane region" description="Helical" evidence="6">
    <location>
        <begin position="21"/>
        <end position="39"/>
    </location>
</feature>
<protein>
    <recommendedName>
        <fullName evidence="6">Amino acid transporter</fullName>
    </recommendedName>
</protein>
<dbReference type="InterPro" id="IPR036458">
    <property type="entry name" value="Na:dicarbo_symporter_sf"/>
</dbReference>
<keyword evidence="6" id="KW-0769">Symport</keyword>
<evidence type="ECO:0000256" key="4">
    <source>
        <dbReference type="ARBA" id="ARBA00022989"/>
    </source>
</evidence>
<evidence type="ECO:0000256" key="1">
    <source>
        <dbReference type="ARBA" id="ARBA00004141"/>
    </source>
</evidence>
<evidence type="ECO:0000256" key="6">
    <source>
        <dbReference type="RuleBase" id="RU361216"/>
    </source>
</evidence>
<reference evidence="7" key="1">
    <citation type="journal article" date="2012" name="Nature">
        <title>The oyster genome reveals stress adaptation and complexity of shell formation.</title>
        <authorList>
            <person name="Zhang G."/>
            <person name="Fang X."/>
            <person name="Guo X."/>
            <person name="Li L."/>
            <person name="Luo R."/>
            <person name="Xu F."/>
            <person name="Yang P."/>
            <person name="Zhang L."/>
            <person name="Wang X."/>
            <person name="Qi H."/>
            <person name="Xiong Z."/>
            <person name="Que H."/>
            <person name="Xie Y."/>
            <person name="Holland P.W."/>
            <person name="Paps J."/>
            <person name="Zhu Y."/>
            <person name="Wu F."/>
            <person name="Chen Y."/>
            <person name="Wang J."/>
            <person name="Peng C."/>
            <person name="Meng J."/>
            <person name="Yang L."/>
            <person name="Liu J."/>
            <person name="Wen B."/>
            <person name="Zhang N."/>
            <person name="Huang Z."/>
            <person name="Zhu Q."/>
            <person name="Feng Y."/>
            <person name="Mount A."/>
            <person name="Hedgecock D."/>
            <person name="Xu Z."/>
            <person name="Liu Y."/>
            <person name="Domazet-Loso T."/>
            <person name="Du Y."/>
            <person name="Sun X."/>
            <person name="Zhang S."/>
            <person name="Liu B."/>
            <person name="Cheng P."/>
            <person name="Jiang X."/>
            <person name="Li J."/>
            <person name="Fan D."/>
            <person name="Wang W."/>
            <person name="Fu W."/>
            <person name="Wang T."/>
            <person name="Wang B."/>
            <person name="Zhang J."/>
            <person name="Peng Z."/>
            <person name="Li Y."/>
            <person name="Li N."/>
            <person name="Wang J."/>
            <person name="Chen M."/>
            <person name="He Y."/>
            <person name="Tan F."/>
            <person name="Song X."/>
            <person name="Zheng Q."/>
            <person name="Huang R."/>
            <person name="Yang H."/>
            <person name="Du X."/>
            <person name="Chen L."/>
            <person name="Yang M."/>
            <person name="Gaffney P.M."/>
            <person name="Wang S."/>
            <person name="Luo L."/>
            <person name="She Z."/>
            <person name="Ming Y."/>
            <person name="Huang W."/>
            <person name="Zhang S."/>
            <person name="Huang B."/>
            <person name="Zhang Y."/>
            <person name="Qu T."/>
            <person name="Ni P."/>
            <person name="Miao G."/>
            <person name="Wang J."/>
            <person name="Wang Q."/>
            <person name="Steinberg C.E."/>
            <person name="Wang H."/>
            <person name="Li N."/>
            <person name="Qian L."/>
            <person name="Zhang G."/>
            <person name="Li Y."/>
            <person name="Yang H."/>
            <person name="Liu X."/>
            <person name="Wang J."/>
            <person name="Yin Y."/>
            <person name="Wang J."/>
        </authorList>
    </citation>
    <scope>NUCLEOTIDE SEQUENCE [LARGE SCALE GENOMIC DNA]</scope>
    <source>
        <strain evidence="7">05x7-T-G4-1.051#20</strain>
    </source>
</reference>
<dbReference type="GO" id="GO:0015501">
    <property type="term" value="F:glutamate:sodium symporter activity"/>
    <property type="evidence" value="ECO:0007669"/>
    <property type="project" value="TreeGrafter"/>
</dbReference>
<dbReference type="Pfam" id="PF00375">
    <property type="entry name" value="SDF"/>
    <property type="match status" value="1"/>
</dbReference>
<dbReference type="GO" id="GO:0005886">
    <property type="term" value="C:plasma membrane"/>
    <property type="evidence" value="ECO:0007669"/>
    <property type="project" value="TreeGrafter"/>
</dbReference>
<dbReference type="InterPro" id="IPR050746">
    <property type="entry name" value="DAACS"/>
</dbReference>
<dbReference type="InterPro" id="IPR001991">
    <property type="entry name" value="Na-dicarboxylate_symporter"/>
</dbReference>
<gene>
    <name evidence="7" type="ORF">CGI_10017791</name>
</gene>
<evidence type="ECO:0000256" key="3">
    <source>
        <dbReference type="ARBA" id="ARBA00022692"/>
    </source>
</evidence>
<evidence type="ECO:0000256" key="5">
    <source>
        <dbReference type="ARBA" id="ARBA00023136"/>
    </source>
</evidence>
<evidence type="ECO:0000313" key="7">
    <source>
        <dbReference type="EMBL" id="EKC26891.1"/>
    </source>
</evidence>
<keyword evidence="5 6" id="KW-0472">Membrane</keyword>
<evidence type="ECO:0000256" key="2">
    <source>
        <dbReference type="ARBA" id="ARBA00022448"/>
    </source>
</evidence>
<dbReference type="Gene3D" id="1.10.3860.10">
    <property type="entry name" value="Sodium:dicarboxylate symporter"/>
    <property type="match status" value="2"/>
</dbReference>
<accession>K1QZG1</accession>
<dbReference type="PANTHER" id="PTHR11958:SF99">
    <property type="entry name" value="SODIUM-DEPENDENT EXCITATORY AMINO ACID TRANSPORTER GLT-6-RELATED"/>
    <property type="match status" value="1"/>
</dbReference>
<dbReference type="PANTHER" id="PTHR11958">
    <property type="entry name" value="SODIUM/DICARBOXYLATE SYMPORTER-RELATED"/>
    <property type="match status" value="1"/>
</dbReference>
<keyword evidence="4 6" id="KW-1133">Transmembrane helix</keyword>
<comment type="similarity">
    <text evidence="6">Belongs to the dicarboxylate/amino acid:cation symporter (DAACS) (TC 2.A.23) family.</text>
</comment>
<dbReference type="GO" id="GO:0005313">
    <property type="term" value="F:L-glutamate transmembrane transporter activity"/>
    <property type="evidence" value="ECO:0007669"/>
    <property type="project" value="TreeGrafter"/>
</dbReference>
<dbReference type="HOGENOM" id="CLU_1422735_0_0_1"/>
<keyword evidence="2 6" id="KW-0813">Transport</keyword>
<name>K1QZG1_MAGGI</name>
<proteinExistence type="inferred from homology"/>
<comment type="subcellular location">
    <subcellularLocation>
        <location evidence="1 6">Membrane</location>
        <topology evidence="1 6">Multi-pass membrane protein</topology>
    </subcellularLocation>
</comment>
<comment type="caution">
    <text evidence="6">Lacks conserved residue(s) required for the propagation of feature annotation.</text>
</comment>
<dbReference type="AlphaFoldDB" id="K1QZG1"/>